<sequence length="304" mass="34676">FTHFCLGSVDTRSKQVDTSPRFQKTQLPDWDSRSTLAQSRSYKPYFQEEGQGNQGESLERSLLCKAKEQIQLKRRKRRRISGISDAIKAEHRHLRRISIDFHQGSSIEASARPLHRRTLFLHPFPSSQKKSPVSPSSSFSKEAQRKGAKEIHKHFMANRSLNESRKSTIHKVLALTAHSKSSEHSSSSSEHKSSNGSKRSSKSTPDPFVYSNSDSDEDESMSYAELIKFCKKIQSLNKLQAILSRGRTRESRGIPGEKLAVQGKGADPTEEAQEKKDFWHFRCHQSRASPFEENLHRFPSRLLN</sequence>
<accession>A0A843UL20</accession>
<dbReference type="Proteomes" id="UP000652761">
    <property type="component" value="Unassembled WGS sequence"/>
</dbReference>
<evidence type="ECO:0000256" key="1">
    <source>
        <dbReference type="SAM" id="MobiDB-lite"/>
    </source>
</evidence>
<feature type="compositionally biased region" description="Low complexity" evidence="1">
    <location>
        <begin position="184"/>
        <end position="198"/>
    </location>
</feature>
<keyword evidence="3" id="KW-1185">Reference proteome</keyword>
<evidence type="ECO:0000313" key="2">
    <source>
        <dbReference type="EMBL" id="MQL84061.1"/>
    </source>
</evidence>
<organism evidence="2 3">
    <name type="scientific">Colocasia esculenta</name>
    <name type="common">Wild taro</name>
    <name type="synonym">Arum esculentum</name>
    <dbReference type="NCBI Taxonomy" id="4460"/>
    <lineage>
        <taxon>Eukaryota</taxon>
        <taxon>Viridiplantae</taxon>
        <taxon>Streptophyta</taxon>
        <taxon>Embryophyta</taxon>
        <taxon>Tracheophyta</taxon>
        <taxon>Spermatophyta</taxon>
        <taxon>Magnoliopsida</taxon>
        <taxon>Liliopsida</taxon>
        <taxon>Araceae</taxon>
        <taxon>Aroideae</taxon>
        <taxon>Colocasieae</taxon>
        <taxon>Colocasia</taxon>
    </lineage>
</organism>
<proteinExistence type="predicted"/>
<evidence type="ECO:0000313" key="3">
    <source>
        <dbReference type="Proteomes" id="UP000652761"/>
    </source>
</evidence>
<feature type="compositionally biased region" description="Polar residues" evidence="1">
    <location>
        <begin position="16"/>
        <end position="26"/>
    </location>
</feature>
<feature type="non-terminal residue" evidence="2">
    <location>
        <position position="1"/>
    </location>
</feature>
<feature type="region of interest" description="Disordered" evidence="1">
    <location>
        <begin position="15"/>
        <end position="35"/>
    </location>
</feature>
<protein>
    <submittedName>
        <fullName evidence="2">Uncharacterized protein</fullName>
    </submittedName>
</protein>
<feature type="compositionally biased region" description="Low complexity" evidence="1">
    <location>
        <begin position="123"/>
        <end position="141"/>
    </location>
</feature>
<gene>
    <name evidence="2" type="ORF">Taro_016556</name>
</gene>
<dbReference type="AlphaFoldDB" id="A0A843UL20"/>
<comment type="caution">
    <text evidence="2">The sequence shown here is derived from an EMBL/GenBank/DDBJ whole genome shotgun (WGS) entry which is preliminary data.</text>
</comment>
<feature type="region of interest" description="Disordered" evidence="1">
    <location>
        <begin position="176"/>
        <end position="216"/>
    </location>
</feature>
<reference evidence="2" key="1">
    <citation type="submission" date="2017-07" db="EMBL/GenBank/DDBJ databases">
        <title>Taro Niue Genome Assembly and Annotation.</title>
        <authorList>
            <person name="Atibalentja N."/>
            <person name="Keating K."/>
            <person name="Fields C.J."/>
        </authorList>
    </citation>
    <scope>NUCLEOTIDE SEQUENCE</scope>
    <source>
        <strain evidence="2">Niue_2</strain>
        <tissue evidence="2">Leaf</tissue>
    </source>
</reference>
<dbReference type="EMBL" id="NMUH01000736">
    <property type="protein sequence ID" value="MQL84061.1"/>
    <property type="molecule type" value="Genomic_DNA"/>
</dbReference>
<feature type="region of interest" description="Disordered" evidence="1">
    <location>
        <begin position="122"/>
        <end position="149"/>
    </location>
</feature>
<name>A0A843UL20_COLES</name>
<feature type="non-terminal residue" evidence="2">
    <location>
        <position position="304"/>
    </location>
</feature>